<evidence type="ECO:0008006" key="8">
    <source>
        <dbReference type="Google" id="ProtNLM"/>
    </source>
</evidence>
<dbReference type="Gene3D" id="1.25.40.10">
    <property type="entry name" value="Tetratricopeptide repeat domain"/>
    <property type="match status" value="1"/>
</dbReference>
<protein>
    <recommendedName>
        <fullName evidence="8">NACHT and TPR domain protein</fullName>
    </recommendedName>
</protein>
<feature type="compositionally biased region" description="Low complexity" evidence="3">
    <location>
        <begin position="666"/>
        <end position="713"/>
    </location>
</feature>
<evidence type="ECO:0000256" key="2">
    <source>
        <dbReference type="PROSITE-ProRule" id="PRU00339"/>
    </source>
</evidence>
<dbReference type="PANTHER" id="PTHR10039:SF17">
    <property type="entry name" value="FUNGAL STAND N-TERMINAL GOODBYE DOMAIN-CONTAINING PROTEIN-RELATED"/>
    <property type="match status" value="1"/>
</dbReference>
<evidence type="ECO:0000259" key="4">
    <source>
        <dbReference type="Pfam" id="PF17109"/>
    </source>
</evidence>
<dbReference type="PROSITE" id="PS50005">
    <property type="entry name" value="TPR"/>
    <property type="match status" value="1"/>
</dbReference>
<evidence type="ECO:0000259" key="5">
    <source>
        <dbReference type="Pfam" id="PF24883"/>
    </source>
</evidence>
<dbReference type="Proteomes" id="UP000191004">
    <property type="component" value="Unassembled WGS sequence"/>
</dbReference>
<dbReference type="EMBL" id="LVVK01000007">
    <property type="protein sequence ID" value="OPB44589.1"/>
    <property type="molecule type" value="Genomic_DNA"/>
</dbReference>
<dbReference type="Pfam" id="PF17109">
    <property type="entry name" value="Goodbye"/>
    <property type="match status" value="1"/>
</dbReference>
<feature type="region of interest" description="Disordered" evidence="3">
    <location>
        <begin position="645"/>
        <end position="728"/>
    </location>
</feature>
<keyword evidence="7" id="KW-1185">Reference proteome</keyword>
<gene>
    <name evidence="6" type="ORF">A0O28_0029080</name>
</gene>
<feature type="compositionally biased region" description="Basic and acidic residues" evidence="3">
    <location>
        <begin position="645"/>
        <end position="656"/>
    </location>
</feature>
<evidence type="ECO:0000313" key="6">
    <source>
        <dbReference type="EMBL" id="OPB44589.1"/>
    </source>
</evidence>
<proteinExistence type="predicted"/>
<dbReference type="InterPro" id="IPR056884">
    <property type="entry name" value="NPHP3-like_N"/>
</dbReference>
<reference evidence="6 7" key="1">
    <citation type="submission" date="2016-04" db="EMBL/GenBank/DDBJ databases">
        <title>Multiple horizontal gene transfer events from other fungi enriched the ability of the initially mycotrophic fungus Trichoderma (Ascomycota) to feed on dead plant biomass.</title>
        <authorList>
            <person name="Atanasova L."/>
            <person name="Chenthamara K."/>
            <person name="Zhang J."/>
            <person name="Grujic M."/>
            <person name="Henrissat B."/>
            <person name="Kuo A."/>
            <person name="Aertz A."/>
            <person name="Salamov A."/>
            <person name="Lipzen A."/>
            <person name="Labutti K."/>
            <person name="Barry K."/>
            <person name="Miao Y."/>
            <person name="Rahimi M.J."/>
            <person name="Shen Q."/>
            <person name="Grigoriev I.V."/>
            <person name="Kubicek C.P."/>
            <person name="Druzhinina I.S."/>
        </authorList>
    </citation>
    <scope>NUCLEOTIDE SEQUENCE [LARGE SCALE GENOMIC DNA]</scope>
    <source>
        <strain evidence="6 7">NJAU 4742</strain>
    </source>
</reference>
<evidence type="ECO:0000256" key="1">
    <source>
        <dbReference type="ARBA" id="ARBA00022737"/>
    </source>
</evidence>
<feature type="domain" description="Nephrocystin 3-like N-terminal" evidence="5">
    <location>
        <begin position="289"/>
        <end position="450"/>
    </location>
</feature>
<dbReference type="PANTHER" id="PTHR10039">
    <property type="entry name" value="AMELOGENIN"/>
    <property type="match status" value="1"/>
</dbReference>
<dbReference type="Pfam" id="PF24883">
    <property type="entry name" value="NPHP3_N"/>
    <property type="match status" value="1"/>
</dbReference>
<dbReference type="OrthoDB" id="448455at2759"/>
<organism evidence="6 7">
    <name type="scientific">Trichoderma guizhouense</name>
    <dbReference type="NCBI Taxonomy" id="1491466"/>
    <lineage>
        <taxon>Eukaryota</taxon>
        <taxon>Fungi</taxon>
        <taxon>Dikarya</taxon>
        <taxon>Ascomycota</taxon>
        <taxon>Pezizomycotina</taxon>
        <taxon>Sordariomycetes</taxon>
        <taxon>Hypocreomycetidae</taxon>
        <taxon>Hypocreales</taxon>
        <taxon>Hypocreaceae</taxon>
        <taxon>Trichoderma</taxon>
    </lineage>
</organism>
<feature type="domain" description="Fungal STAND N-terminal Goodbye" evidence="4">
    <location>
        <begin position="29"/>
        <end position="149"/>
    </location>
</feature>
<accession>A0A1T3CU31</accession>
<dbReference type="InterPro" id="IPR019734">
    <property type="entry name" value="TPR_rpt"/>
</dbReference>
<keyword evidence="1" id="KW-0677">Repeat</keyword>
<dbReference type="InterPro" id="IPR011990">
    <property type="entry name" value="TPR-like_helical_dom_sf"/>
</dbReference>
<dbReference type="SUPFAM" id="SSF52540">
    <property type="entry name" value="P-loop containing nucleoside triphosphate hydrolases"/>
    <property type="match status" value="1"/>
</dbReference>
<evidence type="ECO:0000313" key="7">
    <source>
        <dbReference type="Proteomes" id="UP000191004"/>
    </source>
</evidence>
<keyword evidence="2" id="KW-0802">TPR repeat</keyword>
<dbReference type="InterPro" id="IPR031350">
    <property type="entry name" value="Goodbye_dom"/>
</dbReference>
<evidence type="ECO:0000256" key="3">
    <source>
        <dbReference type="SAM" id="MobiDB-lite"/>
    </source>
</evidence>
<dbReference type="SUPFAM" id="SSF48452">
    <property type="entry name" value="TPR-like"/>
    <property type="match status" value="1"/>
</dbReference>
<feature type="repeat" description="TPR" evidence="2">
    <location>
        <begin position="976"/>
        <end position="1009"/>
    </location>
</feature>
<dbReference type="InterPro" id="IPR027417">
    <property type="entry name" value="P-loop_NTPase"/>
</dbReference>
<comment type="caution">
    <text evidence="6">The sequence shown here is derived from an EMBL/GenBank/DDBJ whole genome shotgun (WGS) entry which is preliminary data.</text>
</comment>
<dbReference type="SMART" id="SM00028">
    <property type="entry name" value="TPR"/>
    <property type="match status" value="3"/>
</dbReference>
<dbReference type="Gene3D" id="3.40.50.300">
    <property type="entry name" value="P-loop containing nucleotide triphosphate hydrolases"/>
    <property type="match status" value="1"/>
</dbReference>
<name>A0A1T3CU31_9HYPO</name>
<sequence length="1492" mass="168922">MIAKMGDDEKQPSQKSPAMETQFGAILADAAKLFKDPSDKGLTLDDFLKPPMKTISDLKLQLTNQNDQFSHFREKRQSIFDAIAVTLRPVELIGDIVAEGVSEAFPPAQGIFAAVMYLINAAHDVSSMYDSILELFDQLKDFTSRLDVYLNHALSPALRDKLVTILATLFEVLVIATKVARSGRFKAYFKKLVGIESPVQPALERLNALTLGEERQVIAETYGGVAELNLKTDKVENLVAQMNQNILDMRLGQQQNRGLSYRDKLREVLEPTPYAEDSYDAFNKYRVQGTGDWLLEDEGLKSWIQGETRHLWVCGNPGTGKSFLTSRLITWGLENLPQLGYFFFSANDPETRSVLQALRDVAYQLSETDAFYAEKLARQLHSSDDIKTVPSAFRRLFVQPFLDDTRDKTTYIFLDGIDEAEQSDIEQLLSLLAPEDDSEPSKLQFALTGRSYLADVVSFALDPNAVGQVFTTIYVTPDRIADDVSAFISEGVRHSRILSRSPEDFKQEVIESMKKQVDGLFILAKFMLNEINQKRHPSSILKSLKSYPKEINGMLNETLANLSVTISEEDARDLNEMLQWVSCAEESLTLEQLEAALIMKFGDPPLRLEESLRGQYSCFFALEREDGLTTDDLLKDFARTHREVYPDRNYRNESPRPRGLSSSDTSSPGRRVSPAGRGSPGSRVSPAGRGSPSGRGIFSSPTSPPAAETSSPTRHFSPARSPGVFDVSNEVDFRSNPSTTYVTFSHTSVRQFFRDGNENIVQATKGGVMVGFDMMKARISVLKTCLRIFNDRSWFDNQELDHGKEAIKQYAAWYWQEHLTALDPASVPSEHKKELGMSIYNMLTVEDIIYDWSTMYEKNNEGLEVLTDSNIQGLRKWLNDPEILASLTTEAKDFVAKSVKEDLGICQAIGRFYAKQWLCADFYKYVPTLFCFKIVQNVAFMSEERSWSQAQSRWSGTPIRERVLKAIEWANYPETAHWHRRLGSTYLMLGLYSDALIHYNKALELDHNSVGTAGRIAYCLSKYGQYDEALAQALKCAEIEEKSIQGGELQGFALSSSKWRLYKDYLLIARCSYMSGKREPPLEYFRKAIDSSPSANLNASEHFEAEIAYLEMLATENLHSEMMTLLHELAKKTTTKEKEASLLTDLLLENCDKHLTMEWIPKAACKTGEVEFILHQYEIAIEIAHTTRNQMGVLYLRLAYGNTCAYNRDLDQSIAIFEQISLIEYRPRGNVPTRHGHATSFQKLSALYKQKILQTDLTSPEAMEWLEKLEQVQEKQSKHQNLDIPADKYGSDVNIASIYLAMFYRLLKKELEARQLLGSLVINSLDILLDDEPRNDRYAVENLLQIFVAANDAENAQALARSMRKVNRAAAMTTPLASPVRTRVEPKLPDIQSVNKACAQCLNNISMSENFYLCQFCVDTYCEKCLNGIIKQPGNKTGDRKLDVVCRSDHEWFTIPPLNQFLHTGEILWIDGMVKNFGEWESALRKRWCDNN</sequence>